<proteinExistence type="predicted"/>
<evidence type="ECO:0000313" key="2">
    <source>
        <dbReference type="Proteomes" id="UP001497535"/>
    </source>
</evidence>
<gene>
    <name evidence="1" type="ORF">MENTE1834_LOCUS31771</name>
</gene>
<organism evidence="1 2">
    <name type="scientific">Meloidogyne enterolobii</name>
    <name type="common">Root-knot nematode worm</name>
    <name type="synonym">Meloidogyne mayaguensis</name>
    <dbReference type="NCBI Taxonomy" id="390850"/>
    <lineage>
        <taxon>Eukaryota</taxon>
        <taxon>Metazoa</taxon>
        <taxon>Ecdysozoa</taxon>
        <taxon>Nematoda</taxon>
        <taxon>Chromadorea</taxon>
        <taxon>Rhabditida</taxon>
        <taxon>Tylenchina</taxon>
        <taxon>Tylenchomorpha</taxon>
        <taxon>Tylenchoidea</taxon>
        <taxon>Meloidogynidae</taxon>
        <taxon>Meloidogyninae</taxon>
        <taxon>Meloidogyne</taxon>
    </lineage>
</organism>
<reference evidence="1" key="1">
    <citation type="submission" date="2023-11" db="EMBL/GenBank/DDBJ databases">
        <authorList>
            <person name="Poullet M."/>
        </authorList>
    </citation>
    <scope>NUCLEOTIDE SEQUENCE</scope>
    <source>
        <strain evidence="1">E1834</strain>
    </source>
</reference>
<comment type="caution">
    <text evidence="1">The sequence shown here is derived from an EMBL/GenBank/DDBJ whole genome shotgun (WGS) entry which is preliminary data.</text>
</comment>
<dbReference type="Proteomes" id="UP001497535">
    <property type="component" value="Unassembled WGS sequence"/>
</dbReference>
<evidence type="ECO:0000313" key="1">
    <source>
        <dbReference type="EMBL" id="CAK5084378.1"/>
    </source>
</evidence>
<protein>
    <submittedName>
        <fullName evidence="1">Uncharacterized protein</fullName>
    </submittedName>
</protein>
<keyword evidence="2" id="KW-1185">Reference proteome</keyword>
<sequence>MAAVVVFSSLLLDSFDVAGQGADVAGQGVHNVGGQVDDFVGQGALVEVSRIFPEPAGQLFVAVVFGGEGGGTYSSS</sequence>
<name>A0ACB0ZZI6_MELEN</name>
<accession>A0ACB0ZZI6</accession>
<dbReference type="EMBL" id="CAVMJV010000053">
    <property type="protein sequence ID" value="CAK5084378.1"/>
    <property type="molecule type" value="Genomic_DNA"/>
</dbReference>